<dbReference type="AlphaFoldDB" id="A0AAV4PJV8"/>
<sequence length="225" mass="25941">MACKSGFERKTPQKISRHPLERSDLNIVYVFVVGDKSTGKTTLINSLTTRRISDPLLPSFQYVSEYNHMTDVGLITLRLLELNREQLSLPEILQVCQAAKHVFLFVYAIDDLVGFQCFYTKWIMYVRRAFGWTAATVMLGNKIDLKNDPNFKINNPDYNDTLSHYNKKLFNVDCAFECSVLTGDQVDSVFCKIAMLGNETRPLRKQLTLEEHFKILDKSKKLMLI</sequence>
<dbReference type="InterPro" id="IPR003578">
    <property type="entry name" value="Small_GTPase_Rho"/>
</dbReference>
<organism evidence="3 4">
    <name type="scientific">Caerostris extrusa</name>
    <name type="common">Bark spider</name>
    <name type="synonym">Caerostris bankana</name>
    <dbReference type="NCBI Taxonomy" id="172846"/>
    <lineage>
        <taxon>Eukaryota</taxon>
        <taxon>Metazoa</taxon>
        <taxon>Ecdysozoa</taxon>
        <taxon>Arthropoda</taxon>
        <taxon>Chelicerata</taxon>
        <taxon>Arachnida</taxon>
        <taxon>Araneae</taxon>
        <taxon>Araneomorphae</taxon>
        <taxon>Entelegynae</taxon>
        <taxon>Araneoidea</taxon>
        <taxon>Araneidae</taxon>
        <taxon>Caerostris</taxon>
    </lineage>
</organism>
<dbReference type="GO" id="GO:0001667">
    <property type="term" value="P:ameboidal-type cell migration"/>
    <property type="evidence" value="ECO:0007669"/>
    <property type="project" value="UniProtKB-ARBA"/>
</dbReference>
<dbReference type="GO" id="GO:0003006">
    <property type="term" value="P:developmental process involved in reproduction"/>
    <property type="evidence" value="ECO:0007669"/>
    <property type="project" value="UniProtKB-ARBA"/>
</dbReference>
<keyword evidence="2" id="KW-0342">GTP-binding</keyword>
<dbReference type="EMBL" id="BPLR01004766">
    <property type="protein sequence ID" value="GIX97351.1"/>
    <property type="molecule type" value="Genomic_DNA"/>
</dbReference>
<gene>
    <name evidence="3" type="ORF">CEXT_693981</name>
</gene>
<dbReference type="InterPro" id="IPR001806">
    <property type="entry name" value="Small_GTPase"/>
</dbReference>
<reference evidence="3 4" key="1">
    <citation type="submission" date="2021-06" db="EMBL/GenBank/DDBJ databases">
        <title>Caerostris extrusa draft genome.</title>
        <authorList>
            <person name="Kono N."/>
            <person name="Arakawa K."/>
        </authorList>
    </citation>
    <scope>NUCLEOTIDE SEQUENCE [LARGE SCALE GENOMIC DNA]</scope>
</reference>
<dbReference type="Gene3D" id="3.40.50.300">
    <property type="entry name" value="P-loop containing nucleotide triphosphate hydrolases"/>
    <property type="match status" value="1"/>
</dbReference>
<dbReference type="GO" id="GO:0035006">
    <property type="term" value="P:melanization defense response"/>
    <property type="evidence" value="ECO:0007669"/>
    <property type="project" value="UniProtKB-ARBA"/>
</dbReference>
<dbReference type="GO" id="GO:0007264">
    <property type="term" value="P:small GTPase-mediated signal transduction"/>
    <property type="evidence" value="ECO:0007669"/>
    <property type="project" value="InterPro"/>
</dbReference>
<dbReference type="PRINTS" id="PR00449">
    <property type="entry name" value="RASTRNSFRMNG"/>
</dbReference>
<dbReference type="GO" id="GO:0003924">
    <property type="term" value="F:GTPase activity"/>
    <property type="evidence" value="ECO:0007669"/>
    <property type="project" value="InterPro"/>
</dbReference>
<name>A0AAV4PJV8_CAEEX</name>
<evidence type="ECO:0000313" key="3">
    <source>
        <dbReference type="EMBL" id="GIX97351.1"/>
    </source>
</evidence>
<evidence type="ECO:0000256" key="2">
    <source>
        <dbReference type="ARBA" id="ARBA00023134"/>
    </source>
</evidence>
<comment type="caution">
    <text evidence="3">The sequence shown here is derived from an EMBL/GenBank/DDBJ whole genome shotgun (WGS) entry which is preliminary data.</text>
</comment>
<proteinExistence type="predicted"/>
<keyword evidence="1" id="KW-0547">Nucleotide-binding</keyword>
<dbReference type="InterPro" id="IPR027417">
    <property type="entry name" value="P-loop_NTPase"/>
</dbReference>
<dbReference type="Pfam" id="PF00071">
    <property type="entry name" value="Ras"/>
    <property type="match status" value="1"/>
</dbReference>
<keyword evidence="4" id="KW-1185">Reference proteome</keyword>
<dbReference type="PANTHER" id="PTHR24072">
    <property type="entry name" value="RHO FAMILY GTPASE"/>
    <property type="match status" value="1"/>
</dbReference>
<protein>
    <submittedName>
        <fullName evidence="3">Uncharacterized protein</fullName>
    </submittedName>
</protein>
<dbReference type="GO" id="GO:0035099">
    <property type="term" value="P:hemocyte migration"/>
    <property type="evidence" value="ECO:0007669"/>
    <property type="project" value="UniProtKB-ARBA"/>
</dbReference>
<dbReference type="GO" id="GO:0005525">
    <property type="term" value="F:GTP binding"/>
    <property type="evidence" value="ECO:0007669"/>
    <property type="project" value="UniProtKB-KW"/>
</dbReference>
<accession>A0AAV4PJV8</accession>
<dbReference type="Proteomes" id="UP001054945">
    <property type="component" value="Unassembled WGS sequence"/>
</dbReference>
<evidence type="ECO:0000256" key="1">
    <source>
        <dbReference type="ARBA" id="ARBA00022741"/>
    </source>
</evidence>
<dbReference type="SUPFAM" id="SSF52540">
    <property type="entry name" value="P-loop containing nucleoside triphosphate hydrolases"/>
    <property type="match status" value="1"/>
</dbReference>
<evidence type="ECO:0000313" key="4">
    <source>
        <dbReference type="Proteomes" id="UP001054945"/>
    </source>
</evidence>
<dbReference type="GO" id="GO:0022412">
    <property type="term" value="P:cellular process involved in reproduction in multicellular organism"/>
    <property type="evidence" value="ECO:0007669"/>
    <property type="project" value="UniProtKB-ARBA"/>
</dbReference>